<sequence>MKKVLIFLVFLSLPLLSVGQNDIATNKNSDTIETTTKKEDTQSKKETTDSSKFKSELMNLNHKKSNDIISIKAYRKSLQIKVKTIKLC</sequence>
<feature type="chain" id="PRO_5045554851" evidence="1">
    <location>
        <begin position="20"/>
        <end position="88"/>
    </location>
</feature>
<evidence type="ECO:0000256" key="1">
    <source>
        <dbReference type="SAM" id="SignalP"/>
    </source>
</evidence>
<keyword evidence="3" id="KW-1185">Reference proteome</keyword>
<proteinExistence type="predicted"/>
<name>A0ABN1JC17_9FLAO</name>
<reference evidence="2 3" key="1">
    <citation type="journal article" date="2019" name="Int. J. Syst. Evol. Microbiol.">
        <title>The Global Catalogue of Microorganisms (GCM) 10K type strain sequencing project: providing services to taxonomists for standard genome sequencing and annotation.</title>
        <authorList>
            <consortium name="The Broad Institute Genomics Platform"/>
            <consortium name="The Broad Institute Genome Sequencing Center for Infectious Disease"/>
            <person name="Wu L."/>
            <person name="Ma J."/>
        </authorList>
    </citation>
    <scope>NUCLEOTIDE SEQUENCE [LARGE SCALE GENOMIC DNA]</scope>
    <source>
        <strain evidence="2 3">JCM 15976</strain>
    </source>
</reference>
<dbReference type="Proteomes" id="UP001500736">
    <property type="component" value="Unassembled WGS sequence"/>
</dbReference>
<protein>
    <submittedName>
        <fullName evidence="2">Uncharacterized protein</fullName>
    </submittedName>
</protein>
<organism evidence="2 3">
    <name type="scientific">Gaetbulibacter jejuensis</name>
    <dbReference type="NCBI Taxonomy" id="584607"/>
    <lineage>
        <taxon>Bacteria</taxon>
        <taxon>Pseudomonadati</taxon>
        <taxon>Bacteroidota</taxon>
        <taxon>Flavobacteriia</taxon>
        <taxon>Flavobacteriales</taxon>
        <taxon>Flavobacteriaceae</taxon>
        <taxon>Gaetbulibacter</taxon>
    </lineage>
</organism>
<evidence type="ECO:0000313" key="2">
    <source>
        <dbReference type="EMBL" id="GAA0735529.1"/>
    </source>
</evidence>
<dbReference type="EMBL" id="BAAAGF010000001">
    <property type="protein sequence ID" value="GAA0735529.1"/>
    <property type="molecule type" value="Genomic_DNA"/>
</dbReference>
<dbReference type="RefSeq" id="WP_129760939.1">
    <property type="nucleotide sequence ID" value="NZ_BAAAGF010000001.1"/>
</dbReference>
<keyword evidence="1" id="KW-0732">Signal</keyword>
<feature type="signal peptide" evidence="1">
    <location>
        <begin position="1"/>
        <end position="19"/>
    </location>
</feature>
<accession>A0ABN1JC17</accession>
<evidence type="ECO:0000313" key="3">
    <source>
        <dbReference type="Proteomes" id="UP001500736"/>
    </source>
</evidence>
<gene>
    <name evidence="2" type="ORF">GCM10009431_00550</name>
</gene>
<comment type="caution">
    <text evidence="2">The sequence shown here is derived from an EMBL/GenBank/DDBJ whole genome shotgun (WGS) entry which is preliminary data.</text>
</comment>